<accession>A0A399FD18</accession>
<dbReference type="GO" id="GO:0055085">
    <property type="term" value="P:transmembrane transport"/>
    <property type="evidence" value="ECO:0007669"/>
    <property type="project" value="InterPro"/>
</dbReference>
<dbReference type="CDD" id="cd03225">
    <property type="entry name" value="ABC_cobalt_CbiO_domain1"/>
    <property type="match status" value="1"/>
</dbReference>
<dbReference type="PANTHER" id="PTHR42711">
    <property type="entry name" value="ABC TRANSPORTER ATP-BINDING PROTEIN"/>
    <property type="match status" value="1"/>
</dbReference>
<keyword evidence="6" id="KW-0378">Hydrolase</keyword>
<name>A0A399FD18_9DEIN</name>
<dbReference type="PANTHER" id="PTHR42711:SF5">
    <property type="entry name" value="ABC TRANSPORTER ATP-BINDING PROTEIN NATA"/>
    <property type="match status" value="1"/>
</dbReference>
<keyword evidence="7" id="KW-1185">Reference proteome</keyword>
<feature type="domain" description="ABC transporter" evidence="5">
    <location>
        <begin position="2"/>
        <end position="234"/>
    </location>
</feature>
<dbReference type="Pfam" id="PF00005">
    <property type="entry name" value="ABC_tran"/>
    <property type="match status" value="1"/>
</dbReference>
<dbReference type="GO" id="GO:0005524">
    <property type="term" value="F:ATP binding"/>
    <property type="evidence" value="ECO:0007669"/>
    <property type="project" value="UniProtKB-KW"/>
</dbReference>
<proteinExistence type="inferred from homology"/>
<keyword evidence="3" id="KW-0547">Nucleotide-binding</keyword>
<organism evidence="6 7">
    <name type="scientific">Meiothermus granaticius NBRC 107808</name>
    <dbReference type="NCBI Taxonomy" id="1227551"/>
    <lineage>
        <taxon>Bacteria</taxon>
        <taxon>Thermotogati</taxon>
        <taxon>Deinococcota</taxon>
        <taxon>Deinococci</taxon>
        <taxon>Thermales</taxon>
        <taxon>Thermaceae</taxon>
        <taxon>Meiothermus</taxon>
    </lineage>
</organism>
<dbReference type="InterPro" id="IPR015856">
    <property type="entry name" value="ABC_transpr_CbiO/EcfA_su"/>
</dbReference>
<evidence type="ECO:0000256" key="4">
    <source>
        <dbReference type="ARBA" id="ARBA00022840"/>
    </source>
</evidence>
<sequence length="299" mass="32835">MVSIQNLWKQYSHSKEPALRAINLELQGGRFYGLLGPNGSGKTTLSRLLVGLLRPTKGSITINGIPINNGGKVSVPIGYVPEAVPYFPGLTAKDLIEFALVTQGYWGAALHKARKEVVELLDITALEQKLIWHMSGGQAKMTLIAAALSFKPAILVLDEPNSGLDFKNRRKLWSVLGALKGSYKPTILLVTHDIKEVESIIDEAIILRKGRVFTQGSVPDLRRKYSPLLVCTVITDQISLDQTVWQQVSSGHYQRLIPEELTSSILQELDMALKTGAAEISIRAASLEEVVFAQEKVVI</sequence>
<evidence type="ECO:0000256" key="1">
    <source>
        <dbReference type="ARBA" id="ARBA00005417"/>
    </source>
</evidence>
<dbReference type="InterPro" id="IPR027417">
    <property type="entry name" value="P-loop_NTPase"/>
</dbReference>
<evidence type="ECO:0000313" key="6">
    <source>
        <dbReference type="EMBL" id="RIH92932.1"/>
    </source>
</evidence>
<dbReference type="OrthoDB" id="44991at2"/>
<comment type="caution">
    <text evidence="6">The sequence shown here is derived from an EMBL/GenBank/DDBJ whole genome shotgun (WGS) entry which is preliminary data.</text>
</comment>
<dbReference type="EMBL" id="QWLB01000012">
    <property type="protein sequence ID" value="RIH92932.1"/>
    <property type="molecule type" value="Genomic_DNA"/>
</dbReference>
<dbReference type="PROSITE" id="PS50893">
    <property type="entry name" value="ABC_TRANSPORTER_2"/>
    <property type="match status" value="1"/>
</dbReference>
<reference evidence="6 7" key="1">
    <citation type="submission" date="2018-08" db="EMBL/GenBank/DDBJ databases">
        <title>Meiothermus granaticius genome AF-68 sequencing project.</title>
        <authorList>
            <person name="Da Costa M.S."/>
            <person name="Albuquerque L."/>
            <person name="Raposo P."/>
            <person name="Froufe H.J.C."/>
            <person name="Barroso C.S."/>
            <person name="Egas C."/>
        </authorList>
    </citation>
    <scope>NUCLEOTIDE SEQUENCE [LARGE SCALE GENOMIC DNA]</scope>
    <source>
        <strain evidence="6 7">AF-68</strain>
    </source>
</reference>
<dbReference type="RefSeq" id="WP_119356711.1">
    <property type="nucleotide sequence ID" value="NZ_BJXM01000006.1"/>
</dbReference>
<dbReference type="GO" id="GO:0016887">
    <property type="term" value="F:ATP hydrolysis activity"/>
    <property type="evidence" value="ECO:0007669"/>
    <property type="project" value="InterPro"/>
</dbReference>
<comment type="similarity">
    <text evidence="1">Belongs to the ABC transporter superfamily.</text>
</comment>
<protein>
    <submittedName>
        <fullName evidence="6">High-affinity zinc uptake system ATP-binding protein ZnuC</fullName>
        <ecNumber evidence="6">3.6.3.-</ecNumber>
    </submittedName>
</protein>
<evidence type="ECO:0000313" key="7">
    <source>
        <dbReference type="Proteomes" id="UP000266178"/>
    </source>
</evidence>
<keyword evidence="2" id="KW-0813">Transport</keyword>
<dbReference type="GO" id="GO:0016020">
    <property type="term" value="C:membrane"/>
    <property type="evidence" value="ECO:0007669"/>
    <property type="project" value="InterPro"/>
</dbReference>
<dbReference type="Proteomes" id="UP000266178">
    <property type="component" value="Unassembled WGS sequence"/>
</dbReference>
<evidence type="ECO:0000256" key="2">
    <source>
        <dbReference type="ARBA" id="ARBA00022448"/>
    </source>
</evidence>
<gene>
    <name evidence="6" type="primary">znuC_1</name>
    <name evidence="6" type="ORF">Mgrana_01207</name>
</gene>
<keyword evidence="4 6" id="KW-0067">ATP-binding</keyword>
<dbReference type="InterPro" id="IPR050763">
    <property type="entry name" value="ABC_transporter_ATP-binding"/>
</dbReference>
<dbReference type="InterPro" id="IPR003439">
    <property type="entry name" value="ABC_transporter-like_ATP-bd"/>
</dbReference>
<dbReference type="AlphaFoldDB" id="A0A399FD18"/>
<dbReference type="SUPFAM" id="SSF52540">
    <property type="entry name" value="P-loop containing nucleoside triphosphate hydrolases"/>
    <property type="match status" value="1"/>
</dbReference>
<evidence type="ECO:0000256" key="3">
    <source>
        <dbReference type="ARBA" id="ARBA00022741"/>
    </source>
</evidence>
<dbReference type="Gene3D" id="3.40.50.300">
    <property type="entry name" value="P-loop containing nucleotide triphosphate hydrolases"/>
    <property type="match status" value="1"/>
</dbReference>
<dbReference type="InterPro" id="IPR003593">
    <property type="entry name" value="AAA+_ATPase"/>
</dbReference>
<dbReference type="EC" id="3.6.3.-" evidence="6"/>
<dbReference type="SMART" id="SM00382">
    <property type="entry name" value="AAA"/>
    <property type="match status" value="1"/>
</dbReference>
<evidence type="ECO:0000259" key="5">
    <source>
        <dbReference type="PROSITE" id="PS50893"/>
    </source>
</evidence>